<keyword evidence="2" id="KW-1185">Reference proteome</keyword>
<reference evidence="1 2" key="1">
    <citation type="submission" date="2021-06" db="EMBL/GenBank/DDBJ databases">
        <authorList>
            <person name="Sun Q."/>
            <person name="Li D."/>
        </authorList>
    </citation>
    <scope>NUCLEOTIDE SEQUENCE [LARGE SCALE GENOMIC DNA]</scope>
    <source>
        <strain evidence="1 2">MSJ-40</strain>
    </source>
</reference>
<evidence type="ECO:0000313" key="2">
    <source>
        <dbReference type="Proteomes" id="UP000749471"/>
    </source>
</evidence>
<evidence type="ECO:0000313" key="1">
    <source>
        <dbReference type="EMBL" id="MBU5439810.1"/>
    </source>
</evidence>
<protein>
    <submittedName>
        <fullName evidence="1">Uncharacterized protein</fullName>
    </submittedName>
</protein>
<dbReference type="Proteomes" id="UP000749471">
    <property type="component" value="Unassembled WGS sequence"/>
</dbReference>
<accession>A0ABS6EBJ7</accession>
<name>A0ABS6EBJ7_9FIRM</name>
<gene>
    <name evidence="1" type="ORF">KQI42_17475</name>
</gene>
<dbReference type="RefSeq" id="WP_216521651.1">
    <property type="nucleotide sequence ID" value="NZ_JAHLPM010000019.1"/>
</dbReference>
<sequence length="108" mass="13098">MLYPKDDNTSKSMTKWERKEATLFAGFCEYHNNEFFKPIENNDFNKNDEHIFKEYKSQLLELADDDRVKYLNNLKPMKAENIAINPSAWDLQEEYQKDEFWHVYVGYE</sequence>
<proteinExistence type="predicted"/>
<organism evidence="1 2">
    <name type="scientific">Tissierella simiarum</name>
    <dbReference type="NCBI Taxonomy" id="2841534"/>
    <lineage>
        <taxon>Bacteria</taxon>
        <taxon>Bacillati</taxon>
        <taxon>Bacillota</taxon>
        <taxon>Tissierellia</taxon>
        <taxon>Tissierellales</taxon>
        <taxon>Tissierellaceae</taxon>
        <taxon>Tissierella</taxon>
    </lineage>
</organism>
<comment type="caution">
    <text evidence="1">The sequence shown here is derived from an EMBL/GenBank/DDBJ whole genome shotgun (WGS) entry which is preliminary data.</text>
</comment>
<dbReference type="EMBL" id="JAHLPM010000019">
    <property type="protein sequence ID" value="MBU5439810.1"/>
    <property type="molecule type" value="Genomic_DNA"/>
</dbReference>